<evidence type="ECO:0000313" key="7">
    <source>
        <dbReference type="EMBL" id="KAK4218757.1"/>
    </source>
</evidence>
<organism evidence="7 8">
    <name type="scientific">Rhypophila decipiens</name>
    <dbReference type="NCBI Taxonomy" id="261697"/>
    <lineage>
        <taxon>Eukaryota</taxon>
        <taxon>Fungi</taxon>
        <taxon>Dikarya</taxon>
        <taxon>Ascomycota</taxon>
        <taxon>Pezizomycotina</taxon>
        <taxon>Sordariomycetes</taxon>
        <taxon>Sordariomycetidae</taxon>
        <taxon>Sordariales</taxon>
        <taxon>Naviculisporaceae</taxon>
        <taxon>Rhypophila</taxon>
    </lineage>
</organism>
<proteinExistence type="inferred from homology"/>
<feature type="region of interest" description="Disordered" evidence="6">
    <location>
        <begin position="37"/>
        <end position="81"/>
    </location>
</feature>
<dbReference type="PANTHER" id="PTHR47447">
    <property type="entry name" value="OS03G0856100 PROTEIN"/>
    <property type="match status" value="1"/>
</dbReference>
<gene>
    <name evidence="7" type="ORF">QBC37DRAFT_411460</name>
</gene>
<evidence type="ECO:0000256" key="3">
    <source>
        <dbReference type="ARBA" id="ARBA00044493"/>
    </source>
</evidence>
<dbReference type="AlphaFoldDB" id="A0AAN6YM54"/>
<dbReference type="PANTHER" id="PTHR47447:SF17">
    <property type="entry name" value="OS12G0638900 PROTEIN"/>
    <property type="match status" value="1"/>
</dbReference>
<feature type="compositionally biased region" description="Low complexity" evidence="6">
    <location>
        <begin position="57"/>
        <end position="80"/>
    </location>
</feature>
<comment type="subunit">
    <text evidence="4">Binds to mitochondrial small subunit 15S rRNA.</text>
</comment>
<sequence length="862" mass="97791">MPPRAPFSLDLSRTSYVCQSCVASLIGPSPQLWLTRSASTVSRRGARPLGRPPVRGPRPSRGTRTVRPSPAAAPRPSTRAGNADFQTELLETLAASTQKDAIPTTLTEVDSTATDTDPDIRFFDADENGQIQQLRDSKEFGKISGGLDAEIEKTINNLEAQMENTIELLNRMEEEGDPDKAEELRKQFKKTLRDQYKGRLGLEAEDYKALRIRGFSSRQKNIAALNKFLARESLVIGGEPKRKDLQECWKAYSLARKTLSSSWDCVPKEVWDFLWTVISWKGPDNPNRMSHIYQFTKDMTAAGIPLRASQQLLAIEAMFIEGWEDEAIDAWKKAVVTLGAKPESFVGYWELGARMLCIRGDSDRAHRAVDTLLDSEHEVDPRILLPLIRAYSKNDATQPLAWQSYQRLRELLNSEMQIEDYDDIIASFLAEGCVEDALQVFVDMMFSNVINIRGKSTLPLSVGNHFFIGKWLKRLIGAGDLDGAYKVVAFLREKGVVPSPIQLNGLIGAWLRSGTTENLDKAERVAWDMIRSRITYVQLRRRGQLLHGPNFKFYDPVKDADLHVADGAIKMGTRASLETFAILAENYSTRRLHGKVEQLLQFLKESELGTTSFIMNQVIKSYTRDNNAARAVEVYHEMTGKGNVRPDSHTFLTLFDSLAVNRVITIDEYVMDEDLPLARQFFRDMVDAEWKFESLDTYHFMPRHILFSMLKTKDYTGMIVAARAMRALFDFIPQEALLVELCTGTPKLRVMTDANLEIIMEGTRTVAGLIDRYRKQMTWSGVDMSSPTTDQRAEELSVVLERLVMVKADAKDADPRDVEPLLEEAAREMGVYDIIFERDEERVERKRKIFGHHVYRAEEESK</sequence>
<comment type="caution">
    <text evidence="7">The sequence shown here is derived from an EMBL/GenBank/DDBJ whole genome shotgun (WGS) entry which is preliminary data.</text>
</comment>
<protein>
    <recommendedName>
        <fullName evidence="9">Pentatricopeptide repeat domain-containing protein</fullName>
    </recommendedName>
</protein>
<evidence type="ECO:0000256" key="2">
    <source>
        <dbReference type="ARBA" id="ARBA00022737"/>
    </source>
</evidence>
<feature type="coiled-coil region" evidence="5">
    <location>
        <begin position="148"/>
        <end position="175"/>
    </location>
</feature>
<keyword evidence="8" id="KW-1185">Reference proteome</keyword>
<evidence type="ECO:0000313" key="8">
    <source>
        <dbReference type="Proteomes" id="UP001301769"/>
    </source>
</evidence>
<evidence type="ECO:0000256" key="4">
    <source>
        <dbReference type="ARBA" id="ARBA00044511"/>
    </source>
</evidence>
<keyword evidence="2" id="KW-0677">Repeat</keyword>
<evidence type="ECO:0000256" key="1">
    <source>
        <dbReference type="ARBA" id="ARBA00006192"/>
    </source>
</evidence>
<keyword evidence="5" id="KW-0175">Coiled coil</keyword>
<dbReference type="Gene3D" id="1.25.40.10">
    <property type="entry name" value="Tetratricopeptide repeat domain"/>
    <property type="match status" value="2"/>
</dbReference>
<dbReference type="InterPro" id="IPR002885">
    <property type="entry name" value="PPR_rpt"/>
</dbReference>
<reference evidence="7" key="2">
    <citation type="submission" date="2023-05" db="EMBL/GenBank/DDBJ databases">
        <authorList>
            <consortium name="Lawrence Berkeley National Laboratory"/>
            <person name="Steindorff A."/>
            <person name="Hensen N."/>
            <person name="Bonometti L."/>
            <person name="Westerberg I."/>
            <person name="Brannstrom I.O."/>
            <person name="Guillou S."/>
            <person name="Cros-Aarteil S."/>
            <person name="Calhoun S."/>
            <person name="Haridas S."/>
            <person name="Kuo A."/>
            <person name="Mondo S."/>
            <person name="Pangilinan J."/>
            <person name="Riley R."/>
            <person name="Labutti K."/>
            <person name="Andreopoulos B."/>
            <person name="Lipzen A."/>
            <person name="Chen C."/>
            <person name="Yanf M."/>
            <person name="Daum C."/>
            <person name="Ng V."/>
            <person name="Clum A."/>
            <person name="Ohm R."/>
            <person name="Martin F."/>
            <person name="Silar P."/>
            <person name="Natvig D."/>
            <person name="Lalanne C."/>
            <person name="Gautier V."/>
            <person name="Ament-Velasquez S.L."/>
            <person name="Kruys A."/>
            <person name="Hutchinson M.I."/>
            <person name="Powell A.J."/>
            <person name="Barry K."/>
            <person name="Miller A.N."/>
            <person name="Grigoriev I.V."/>
            <person name="Debuchy R."/>
            <person name="Gladieux P."/>
            <person name="Thoren M.H."/>
            <person name="Johannesson H."/>
        </authorList>
    </citation>
    <scope>NUCLEOTIDE SEQUENCE</scope>
    <source>
        <strain evidence="7">PSN293</strain>
    </source>
</reference>
<evidence type="ECO:0000256" key="5">
    <source>
        <dbReference type="SAM" id="Coils"/>
    </source>
</evidence>
<evidence type="ECO:0008006" key="9">
    <source>
        <dbReference type="Google" id="ProtNLM"/>
    </source>
</evidence>
<name>A0AAN6YM54_9PEZI</name>
<reference evidence="7" key="1">
    <citation type="journal article" date="2023" name="Mol. Phylogenet. Evol.">
        <title>Genome-scale phylogeny and comparative genomics of the fungal order Sordariales.</title>
        <authorList>
            <person name="Hensen N."/>
            <person name="Bonometti L."/>
            <person name="Westerberg I."/>
            <person name="Brannstrom I.O."/>
            <person name="Guillou S."/>
            <person name="Cros-Aarteil S."/>
            <person name="Calhoun S."/>
            <person name="Haridas S."/>
            <person name="Kuo A."/>
            <person name="Mondo S."/>
            <person name="Pangilinan J."/>
            <person name="Riley R."/>
            <person name="LaButti K."/>
            <person name="Andreopoulos B."/>
            <person name="Lipzen A."/>
            <person name="Chen C."/>
            <person name="Yan M."/>
            <person name="Daum C."/>
            <person name="Ng V."/>
            <person name="Clum A."/>
            <person name="Steindorff A."/>
            <person name="Ohm R.A."/>
            <person name="Martin F."/>
            <person name="Silar P."/>
            <person name="Natvig D.O."/>
            <person name="Lalanne C."/>
            <person name="Gautier V."/>
            <person name="Ament-Velasquez S.L."/>
            <person name="Kruys A."/>
            <person name="Hutchinson M.I."/>
            <person name="Powell A.J."/>
            <person name="Barry K."/>
            <person name="Miller A.N."/>
            <person name="Grigoriev I.V."/>
            <person name="Debuchy R."/>
            <person name="Gladieux P."/>
            <person name="Hiltunen Thoren M."/>
            <person name="Johannesson H."/>
        </authorList>
    </citation>
    <scope>NUCLEOTIDE SEQUENCE</scope>
    <source>
        <strain evidence="7">PSN293</strain>
    </source>
</reference>
<dbReference type="Proteomes" id="UP001301769">
    <property type="component" value="Unassembled WGS sequence"/>
</dbReference>
<dbReference type="InterPro" id="IPR011990">
    <property type="entry name" value="TPR-like_helical_dom_sf"/>
</dbReference>
<accession>A0AAN6YM54</accession>
<dbReference type="EMBL" id="MU858051">
    <property type="protein sequence ID" value="KAK4218757.1"/>
    <property type="molecule type" value="Genomic_DNA"/>
</dbReference>
<dbReference type="Pfam" id="PF01535">
    <property type="entry name" value="PPR"/>
    <property type="match status" value="1"/>
</dbReference>
<comment type="function">
    <text evidence="3">Regulates mitochondrial small subunit maturation by controlling 15S rRNA 5'-end processing. Localizes to the 5' precursor of the 15S rRNA in a position that is subsequently occupied by mS47 in the mature yeast mtSSU. Uses structure and sequence-specific RNA recognition, binding to a single-stranded region of the precursor and specifically recognizing bases -6 to -1. The exchange of Ccm1 for mS47 is coupled to the irreversible removal of precursor rRNA that is accompanied by conformational changes of the mitoribosomal proteins uS5m and mS26. These conformational changes signal completion of 5'-end rRNA processing through protection of the mature 5'-end of the 15S rRNA and stabilization of mS47. The removal of the 5' precursor together with the dissociation of Ccm1 may be catalyzed by the 5'-3' exoribonuclease Pet127. Involved in the specific removal of group I introns in mitochondrial encoded transcripts.</text>
</comment>
<comment type="similarity">
    <text evidence="1">Belongs to the CCM1 family.</text>
</comment>
<evidence type="ECO:0000256" key="6">
    <source>
        <dbReference type="SAM" id="MobiDB-lite"/>
    </source>
</evidence>